<evidence type="ECO:0000313" key="1">
    <source>
        <dbReference type="EMBL" id="MBU9737116.1"/>
    </source>
</evidence>
<comment type="caution">
    <text evidence="1">The sequence shown here is derived from an EMBL/GenBank/DDBJ whole genome shotgun (WGS) entry which is preliminary data.</text>
</comment>
<dbReference type="Gene3D" id="3.50.50.60">
    <property type="entry name" value="FAD/NAD(P)-binding domain"/>
    <property type="match status" value="1"/>
</dbReference>
<dbReference type="Proteomes" id="UP000712157">
    <property type="component" value="Unassembled WGS sequence"/>
</dbReference>
<gene>
    <name evidence="1" type="ORF">KTH89_11235</name>
</gene>
<organism evidence="1 2">
    <name type="scientific">Diplocloster agilis</name>
    <dbReference type="NCBI Taxonomy" id="2850323"/>
    <lineage>
        <taxon>Bacteria</taxon>
        <taxon>Bacillati</taxon>
        <taxon>Bacillota</taxon>
        <taxon>Clostridia</taxon>
        <taxon>Lachnospirales</taxon>
        <taxon>Lachnospiraceae</taxon>
        <taxon>Diplocloster</taxon>
    </lineage>
</organism>
<name>A0A949NEE6_9FIRM</name>
<dbReference type="RefSeq" id="WP_238721764.1">
    <property type="nucleotide sequence ID" value="NZ_JAHQCW010000017.1"/>
</dbReference>
<sequence length="504" mass="56109">MREKILIIGAGISGLTAGIYAAKAGYEAVLFEKHTAAGGECTGWDREGYHIDNCIHWLMGTTPGTQLYEIWKTVGAVGEHIKIHRSDRMYTSWLNGRSLTLWRDIDRTEREMKALSPEDAPAVGRLMDSCRIAKKVQIPAEKPPELFGALDGIKMMKSMSPALKLFRRYKGMDTRDLAAQFRHPLIRCVLSDFCTEESLAHSFPMAYGNFVSGDGGIPEGGSRAMAMRMKARFLELGGILREGMEAEQILLDTKKGCETSRKQGDSKRAAGIRFTNGAVEYGDYVIPACDTSVTFGKLLPESYMGELMRNMYADREAYPVYSTFQTAFALEGEQDPIGSDVILDCDSLRFAPGVKARLTVKTYAYEPSFAPPGNQIVQTLMGGSEELYDYWKELARDPGAYREKKAELAEAVRLELLKRFQACQGRLRLLDAWTPLTYERYCNAYKGFYQSFTITKKSAKQPYPSARINGLENVILAGQWINPPGGLPGAAISGKFAVSRICRK</sequence>
<reference evidence="1" key="1">
    <citation type="submission" date="2021-06" db="EMBL/GenBank/DDBJ databases">
        <title>Description of novel taxa of the family Lachnospiraceae.</title>
        <authorList>
            <person name="Chaplin A.V."/>
            <person name="Sokolova S.R."/>
            <person name="Pikina A.P."/>
            <person name="Korzhanova M."/>
            <person name="Belova V."/>
            <person name="Korostin D."/>
            <person name="Efimov B.A."/>
        </authorList>
    </citation>
    <scope>NUCLEOTIDE SEQUENCE</scope>
    <source>
        <strain evidence="1">ASD5720</strain>
    </source>
</reference>
<keyword evidence="2" id="KW-1185">Reference proteome</keyword>
<proteinExistence type="predicted"/>
<dbReference type="EMBL" id="JAHQCW010000017">
    <property type="protein sequence ID" value="MBU9737116.1"/>
    <property type="molecule type" value="Genomic_DNA"/>
</dbReference>
<dbReference type="SUPFAM" id="SSF51905">
    <property type="entry name" value="FAD/NAD(P)-binding domain"/>
    <property type="match status" value="1"/>
</dbReference>
<dbReference type="PANTHER" id="PTHR43734">
    <property type="entry name" value="PHYTOENE DESATURASE"/>
    <property type="match status" value="1"/>
</dbReference>
<dbReference type="InterPro" id="IPR036188">
    <property type="entry name" value="FAD/NAD-bd_sf"/>
</dbReference>
<evidence type="ECO:0000313" key="2">
    <source>
        <dbReference type="Proteomes" id="UP000712157"/>
    </source>
</evidence>
<dbReference type="Pfam" id="PF13450">
    <property type="entry name" value="NAD_binding_8"/>
    <property type="match status" value="1"/>
</dbReference>
<dbReference type="AlphaFoldDB" id="A0A949NEE6"/>
<protein>
    <submittedName>
        <fullName evidence="1">NAD(P)/FAD-dependent oxidoreductase</fullName>
    </submittedName>
</protein>
<accession>A0A949NEE6</accession>
<dbReference type="PANTHER" id="PTHR43734:SF1">
    <property type="entry name" value="PHYTOENE DESATURASE"/>
    <property type="match status" value="1"/>
</dbReference>